<reference evidence="4" key="1">
    <citation type="journal article" date="2016" name="Nat. Genet.">
        <title>A high-quality carrot genome assembly provides new insights into carotenoid accumulation and asterid genome evolution.</title>
        <authorList>
            <person name="Iorizzo M."/>
            <person name="Ellison S."/>
            <person name="Senalik D."/>
            <person name="Zeng P."/>
            <person name="Satapoomin P."/>
            <person name="Huang J."/>
            <person name="Bowman M."/>
            <person name="Iovene M."/>
            <person name="Sanseverino W."/>
            <person name="Cavagnaro P."/>
            <person name="Yildiz M."/>
            <person name="Macko-Podgorni A."/>
            <person name="Moranska E."/>
            <person name="Grzebelus E."/>
            <person name="Grzebelus D."/>
            <person name="Ashrafi H."/>
            <person name="Zheng Z."/>
            <person name="Cheng S."/>
            <person name="Spooner D."/>
            <person name="Van Deynze A."/>
            <person name="Simon P."/>
        </authorList>
    </citation>
    <scope>NUCLEOTIDE SEQUENCE</scope>
    <source>
        <tissue evidence="4">Leaf</tissue>
    </source>
</reference>
<reference evidence="4" key="2">
    <citation type="submission" date="2022-03" db="EMBL/GenBank/DDBJ databases">
        <title>Draft title - Genomic analysis of global carrot germplasm unveils the trajectory of domestication and the origin of high carotenoid orange carrot.</title>
        <authorList>
            <person name="Iorizzo M."/>
            <person name="Ellison S."/>
            <person name="Senalik D."/>
            <person name="Macko-Podgorni A."/>
            <person name="Grzebelus D."/>
            <person name="Bostan H."/>
            <person name="Rolling W."/>
            <person name="Curaba J."/>
            <person name="Simon P."/>
        </authorList>
    </citation>
    <scope>NUCLEOTIDE SEQUENCE</scope>
    <source>
        <tissue evidence="4">Leaf</tissue>
    </source>
</reference>
<evidence type="ECO:0000256" key="2">
    <source>
        <dbReference type="ARBA" id="ARBA00022723"/>
    </source>
</evidence>
<accession>A0AAF0WDV1</accession>
<dbReference type="AlphaFoldDB" id="A0AAF0WDV1"/>
<evidence type="ECO:0000259" key="3">
    <source>
        <dbReference type="Pfam" id="PF13359"/>
    </source>
</evidence>
<keyword evidence="2" id="KW-0479">Metal-binding</keyword>
<evidence type="ECO:0000313" key="4">
    <source>
        <dbReference type="EMBL" id="WOG86966.1"/>
    </source>
</evidence>
<feature type="domain" description="DDE Tnp4" evidence="3">
    <location>
        <begin position="130"/>
        <end position="190"/>
    </location>
</feature>
<name>A0AAF0WDV1_DAUCS</name>
<organism evidence="4 5">
    <name type="scientific">Daucus carota subsp. sativus</name>
    <name type="common">Carrot</name>
    <dbReference type="NCBI Taxonomy" id="79200"/>
    <lineage>
        <taxon>Eukaryota</taxon>
        <taxon>Viridiplantae</taxon>
        <taxon>Streptophyta</taxon>
        <taxon>Embryophyta</taxon>
        <taxon>Tracheophyta</taxon>
        <taxon>Spermatophyta</taxon>
        <taxon>Magnoliopsida</taxon>
        <taxon>eudicotyledons</taxon>
        <taxon>Gunneridae</taxon>
        <taxon>Pentapetalae</taxon>
        <taxon>asterids</taxon>
        <taxon>campanulids</taxon>
        <taxon>Apiales</taxon>
        <taxon>Apiaceae</taxon>
        <taxon>Apioideae</taxon>
        <taxon>Scandiceae</taxon>
        <taxon>Daucinae</taxon>
        <taxon>Daucus</taxon>
        <taxon>Daucus sect. Daucus</taxon>
    </lineage>
</organism>
<dbReference type="GO" id="GO:0046872">
    <property type="term" value="F:metal ion binding"/>
    <property type="evidence" value="ECO:0007669"/>
    <property type="project" value="UniProtKB-KW"/>
</dbReference>
<keyword evidence="5" id="KW-1185">Reference proteome</keyword>
<dbReference type="EMBL" id="CP093344">
    <property type="protein sequence ID" value="WOG86966.1"/>
    <property type="molecule type" value="Genomic_DNA"/>
</dbReference>
<protein>
    <recommendedName>
        <fullName evidence="3">DDE Tnp4 domain-containing protein</fullName>
    </recommendedName>
</protein>
<evidence type="ECO:0000256" key="1">
    <source>
        <dbReference type="ARBA" id="ARBA00001968"/>
    </source>
</evidence>
<dbReference type="Pfam" id="PF13359">
    <property type="entry name" value="DDE_Tnp_4"/>
    <property type="match status" value="1"/>
</dbReference>
<dbReference type="InterPro" id="IPR027806">
    <property type="entry name" value="HARBI1_dom"/>
</dbReference>
<proteinExistence type="predicted"/>
<gene>
    <name evidence="4" type="ORF">DCAR_0206185</name>
</gene>
<sequence length="223" mass="26093">MYEYMKILYKGVQKEISFEKKSMLLFFASHLIQNIFEPMDTRSVPTQLGFTEPEYFGYQSLIFPIYFIKAYYSVRLILKNIEENLAEWQTVCTVAAYTLVCGLCTQKRYMASYKGSCIQYHIQDFRRANGTARHIRNTKEKFNHLHSSCKMVIERTFGVWKARFAILANMPMYKIITQTNIVLTTMTIHNHIRKSRITDNAFDTVELETYIPENATSAPNPSQ</sequence>
<evidence type="ECO:0000313" key="5">
    <source>
        <dbReference type="Proteomes" id="UP000077755"/>
    </source>
</evidence>
<dbReference type="Proteomes" id="UP000077755">
    <property type="component" value="Chromosome 2"/>
</dbReference>
<comment type="cofactor">
    <cofactor evidence="1">
        <name>a divalent metal cation</name>
        <dbReference type="ChEBI" id="CHEBI:60240"/>
    </cofactor>
</comment>